<dbReference type="InterPro" id="IPR005665">
    <property type="entry name" value="SecF_bac"/>
</dbReference>
<protein>
    <recommendedName>
        <fullName evidence="9">Protein-export membrane protein SecF</fullName>
    </recommendedName>
</protein>
<keyword evidence="5 9" id="KW-0653">Protein transport</keyword>
<keyword evidence="7 9" id="KW-0811">Translocation</keyword>
<comment type="subcellular location">
    <subcellularLocation>
        <location evidence="1 9">Cell membrane</location>
        <topology evidence="1 9">Multi-pass membrane protein</topology>
    </subcellularLocation>
</comment>
<feature type="compositionally biased region" description="Low complexity" evidence="10">
    <location>
        <begin position="370"/>
        <end position="384"/>
    </location>
</feature>
<dbReference type="NCBIfam" id="TIGR00966">
    <property type="entry name" value="transloc_SecF"/>
    <property type="match status" value="1"/>
</dbReference>
<dbReference type="InterPro" id="IPR022813">
    <property type="entry name" value="SecD/SecF_arch_bac"/>
</dbReference>
<keyword evidence="3 9" id="KW-1003">Cell membrane</keyword>
<dbReference type="InterPro" id="IPR022646">
    <property type="entry name" value="SecD/SecF_CS"/>
</dbReference>
<evidence type="ECO:0000256" key="4">
    <source>
        <dbReference type="ARBA" id="ARBA00022692"/>
    </source>
</evidence>
<feature type="domain" description="Protein export membrane protein SecD/SecF C-terminal" evidence="11">
    <location>
        <begin position="140"/>
        <end position="328"/>
    </location>
</feature>
<dbReference type="Pfam" id="PF07549">
    <property type="entry name" value="Sec_GG"/>
    <property type="match status" value="1"/>
</dbReference>
<organism evidence="12 13">
    <name type="scientific">Saccharopolyspora mangrovi</name>
    <dbReference type="NCBI Taxonomy" id="3082379"/>
    <lineage>
        <taxon>Bacteria</taxon>
        <taxon>Bacillati</taxon>
        <taxon>Actinomycetota</taxon>
        <taxon>Actinomycetes</taxon>
        <taxon>Pseudonocardiales</taxon>
        <taxon>Pseudonocardiaceae</taxon>
        <taxon>Saccharopolyspora</taxon>
    </lineage>
</organism>
<evidence type="ECO:0000256" key="7">
    <source>
        <dbReference type="ARBA" id="ARBA00023010"/>
    </source>
</evidence>
<proteinExistence type="inferred from homology"/>
<dbReference type="RefSeq" id="WP_324265185.1">
    <property type="nucleotide sequence ID" value="NZ_JAWLNX010000005.1"/>
</dbReference>
<gene>
    <name evidence="9 12" type="primary">secF</name>
    <name evidence="12" type="ORF">R4I43_09445</name>
</gene>
<evidence type="ECO:0000256" key="9">
    <source>
        <dbReference type="HAMAP-Rule" id="MF_01464"/>
    </source>
</evidence>
<evidence type="ECO:0000256" key="5">
    <source>
        <dbReference type="ARBA" id="ARBA00022927"/>
    </source>
</evidence>
<comment type="caution">
    <text evidence="12">The sequence shown here is derived from an EMBL/GenBank/DDBJ whole genome shotgun (WGS) entry which is preliminary data.</text>
</comment>
<feature type="transmembrane region" description="Helical" evidence="9">
    <location>
        <begin position="191"/>
        <end position="212"/>
    </location>
</feature>
<keyword evidence="4 9" id="KW-0812">Transmembrane</keyword>
<keyword evidence="13" id="KW-1185">Reference proteome</keyword>
<evidence type="ECO:0000256" key="10">
    <source>
        <dbReference type="SAM" id="MobiDB-lite"/>
    </source>
</evidence>
<dbReference type="SUPFAM" id="SSF82866">
    <property type="entry name" value="Multidrug efflux transporter AcrB transmembrane domain"/>
    <property type="match status" value="1"/>
</dbReference>
<evidence type="ECO:0000256" key="8">
    <source>
        <dbReference type="ARBA" id="ARBA00023136"/>
    </source>
</evidence>
<feature type="transmembrane region" description="Helical" evidence="9">
    <location>
        <begin position="218"/>
        <end position="237"/>
    </location>
</feature>
<feature type="compositionally biased region" description="Basic and acidic residues" evidence="10">
    <location>
        <begin position="335"/>
        <end position="361"/>
    </location>
</feature>
<feature type="transmembrane region" description="Helical" evidence="9">
    <location>
        <begin position="275"/>
        <end position="296"/>
    </location>
</feature>
<feature type="transmembrane region" description="Helical" evidence="9">
    <location>
        <begin position="37"/>
        <end position="54"/>
    </location>
</feature>
<accession>A0ABU6A7Z7</accession>
<dbReference type="EMBL" id="JAWLNX010000005">
    <property type="protein sequence ID" value="MEB3367633.1"/>
    <property type="molecule type" value="Genomic_DNA"/>
</dbReference>
<feature type="region of interest" description="Disordered" evidence="10">
    <location>
        <begin position="335"/>
        <end position="390"/>
    </location>
</feature>
<comment type="subunit">
    <text evidence="9">Forms a complex with SecD. Part of the essential Sec protein translocation apparatus which comprises SecA, SecYEG and auxiliary proteins SecDF. Other proteins may also be involved.</text>
</comment>
<feature type="transmembrane region" description="Helical" evidence="9">
    <location>
        <begin position="302"/>
        <end position="324"/>
    </location>
</feature>
<feature type="transmembrane region" description="Helical" evidence="9">
    <location>
        <begin position="165"/>
        <end position="184"/>
    </location>
</feature>
<name>A0ABU6A7Z7_9PSEU</name>
<dbReference type="PANTHER" id="PTHR30081">
    <property type="entry name" value="PROTEIN-EXPORT MEMBRANE PROTEIN SEC"/>
    <property type="match status" value="1"/>
</dbReference>
<evidence type="ECO:0000256" key="2">
    <source>
        <dbReference type="ARBA" id="ARBA00022448"/>
    </source>
</evidence>
<evidence type="ECO:0000313" key="12">
    <source>
        <dbReference type="EMBL" id="MEB3367633.1"/>
    </source>
</evidence>
<evidence type="ECO:0000256" key="1">
    <source>
        <dbReference type="ARBA" id="ARBA00004651"/>
    </source>
</evidence>
<dbReference type="Pfam" id="PF02355">
    <property type="entry name" value="SecD_SecF_C"/>
    <property type="match status" value="1"/>
</dbReference>
<evidence type="ECO:0000256" key="6">
    <source>
        <dbReference type="ARBA" id="ARBA00022989"/>
    </source>
</evidence>
<dbReference type="PANTHER" id="PTHR30081:SF8">
    <property type="entry name" value="PROTEIN TRANSLOCASE SUBUNIT SECF"/>
    <property type="match status" value="1"/>
</dbReference>
<dbReference type="PRINTS" id="PR01755">
    <property type="entry name" value="SECFTRNLCASE"/>
</dbReference>
<dbReference type="InterPro" id="IPR022645">
    <property type="entry name" value="SecD/SecF_bac"/>
</dbReference>
<dbReference type="NCBIfam" id="TIGR00916">
    <property type="entry name" value="2A0604s01"/>
    <property type="match status" value="1"/>
</dbReference>
<comment type="similarity">
    <text evidence="9">Belongs to the SecD/SecF family. SecF subfamily.</text>
</comment>
<dbReference type="HAMAP" id="MF_01464_B">
    <property type="entry name" value="SecF_B"/>
    <property type="match status" value="1"/>
</dbReference>
<dbReference type="InterPro" id="IPR048634">
    <property type="entry name" value="SecD_SecF_C"/>
</dbReference>
<keyword evidence="8 9" id="KW-0472">Membrane</keyword>
<reference evidence="12 13" key="1">
    <citation type="submission" date="2023-10" db="EMBL/GenBank/DDBJ databases">
        <title>Saccharopolyspora sp. nov., isolated from mangrove soil.</title>
        <authorList>
            <person name="Lu Y."/>
            <person name="Liu W."/>
        </authorList>
    </citation>
    <scope>NUCLEOTIDE SEQUENCE [LARGE SCALE GENOMIC DNA]</scope>
    <source>
        <strain evidence="12 13">S2-29</strain>
    </source>
</reference>
<keyword evidence="6 9" id="KW-1133">Transmembrane helix</keyword>
<evidence type="ECO:0000259" key="11">
    <source>
        <dbReference type="Pfam" id="PF02355"/>
    </source>
</evidence>
<dbReference type="InterPro" id="IPR055344">
    <property type="entry name" value="SecD_SecF_C_bact"/>
</dbReference>
<dbReference type="Gene3D" id="1.20.1640.10">
    <property type="entry name" value="Multidrug efflux transporter AcrB transmembrane domain"/>
    <property type="match status" value="1"/>
</dbReference>
<comment type="function">
    <text evidence="9">Part of the Sec protein translocase complex. Interacts with the SecYEG preprotein conducting channel. SecDF uses the proton motive force (PMF) to complete protein translocation after the ATP-dependent function of SecA.</text>
</comment>
<dbReference type="Proteomes" id="UP001327093">
    <property type="component" value="Unassembled WGS sequence"/>
</dbReference>
<evidence type="ECO:0000256" key="3">
    <source>
        <dbReference type="ARBA" id="ARBA00022475"/>
    </source>
</evidence>
<keyword evidence="2 9" id="KW-0813">Transport</keyword>
<sequence length="390" mass="41645">MKVTTPATEGAQKRESVFHRLYTGTGAFDIIGKRSRWYIALGLLVLVCIGAIGFKGFNLGIDFEGGTKISMPAVGAQGPIETDQVQSAFSEAIGHPAETVQVVGAGANQSIQIRSSSLTVDQVLEAKQQIFTETQPLDATGKPSQQVISDSAVSGTWGEEITTQALIALAVFLVLVTIFLAFYFEKWMAVAALIALLHDVVVTAGIYSLVGFEVTPSTVIGLLTILGFSLYDTVVVFDKVKENTRGLLSMTRRTYPEAANLAVNQTLMRSINTSIIALLPVLGLLVVGAGLLGVGVLRDLALVQLVGMIAGVVSSIYLATPLLVDFKMRESKYRSHAKKVEQRRARAAAREAGEEVPEEPKSPVPAGATRQQPAARPAGKAARPSGKRRR</sequence>
<evidence type="ECO:0000313" key="13">
    <source>
        <dbReference type="Proteomes" id="UP001327093"/>
    </source>
</evidence>